<dbReference type="PROSITE" id="PS00194">
    <property type="entry name" value="THIOREDOXIN_1"/>
    <property type="match status" value="1"/>
</dbReference>
<gene>
    <name evidence="7" type="ORF">ACFS7Y_00135</name>
</gene>
<dbReference type="SUPFAM" id="SSF52833">
    <property type="entry name" value="Thioredoxin-like"/>
    <property type="match status" value="1"/>
</dbReference>
<comment type="subcellular location">
    <subcellularLocation>
        <location evidence="1">Cell envelope</location>
    </subcellularLocation>
</comment>
<sequence length="373" mass="41493">MKKIILPILLVLPWLAEAQEQPFQVIGKLNISGPDQKAYLLYKDNGNNIVDSVLVEDGTFSFSGTVDYPIRASIATGKSLQSALQTERKQLYLEGGATQLNSPDSLGNAVITGTSANVDFNSLQGKLTAVNDRNKALYQKYGAASEELRKDDDFRADIQREVESIGRDRKAIISTYVAENPNSIVSLDHLNDIVGYSPEATQLDSVFSLLSPQLRESKAGKIYAETIDKLRLTAIGGLAPEFKQVDQEGNEISLEQFRGKYVLIDFWASWCGPCRAENPHVVTAFNALKNNNFTVLGVSLDRPGHRADWLKAIDDDKLHWTQVSDLQFWDNAVAKLYNIRSIPQNFLIDPEGRIVAKNLRGEDLTEKISSYLK</sequence>
<keyword evidence="4" id="KW-0676">Redox-active center</keyword>
<dbReference type="InterPro" id="IPR050553">
    <property type="entry name" value="Thioredoxin_ResA/DsbE_sf"/>
</dbReference>
<name>A0ABW6BB74_9SPHI</name>
<dbReference type="InterPro" id="IPR036249">
    <property type="entry name" value="Thioredoxin-like_sf"/>
</dbReference>
<feature type="domain" description="Thioredoxin" evidence="6">
    <location>
        <begin position="233"/>
        <end position="373"/>
    </location>
</feature>
<feature type="signal peptide" evidence="5">
    <location>
        <begin position="1"/>
        <end position="18"/>
    </location>
</feature>
<dbReference type="Proteomes" id="UP001597525">
    <property type="component" value="Unassembled WGS sequence"/>
</dbReference>
<dbReference type="PANTHER" id="PTHR42852:SF6">
    <property type="entry name" value="THIOL:DISULFIDE INTERCHANGE PROTEIN DSBE"/>
    <property type="match status" value="1"/>
</dbReference>
<dbReference type="RefSeq" id="WP_320184658.1">
    <property type="nucleotide sequence ID" value="NZ_CP138332.1"/>
</dbReference>
<feature type="chain" id="PRO_5046913077" evidence="5">
    <location>
        <begin position="19"/>
        <end position="373"/>
    </location>
</feature>
<dbReference type="InterPro" id="IPR000866">
    <property type="entry name" value="AhpC/TSA"/>
</dbReference>
<organism evidence="7 8">
    <name type="scientific">Sphingobacterium bambusae</name>
    <dbReference type="NCBI Taxonomy" id="662858"/>
    <lineage>
        <taxon>Bacteria</taxon>
        <taxon>Pseudomonadati</taxon>
        <taxon>Bacteroidota</taxon>
        <taxon>Sphingobacteriia</taxon>
        <taxon>Sphingobacteriales</taxon>
        <taxon>Sphingobacteriaceae</taxon>
        <taxon>Sphingobacterium</taxon>
    </lineage>
</organism>
<evidence type="ECO:0000259" key="6">
    <source>
        <dbReference type="PROSITE" id="PS51352"/>
    </source>
</evidence>
<keyword evidence="3" id="KW-1015">Disulfide bond</keyword>
<evidence type="ECO:0000256" key="3">
    <source>
        <dbReference type="ARBA" id="ARBA00023157"/>
    </source>
</evidence>
<evidence type="ECO:0000256" key="4">
    <source>
        <dbReference type="ARBA" id="ARBA00023284"/>
    </source>
</evidence>
<dbReference type="Pfam" id="PF00578">
    <property type="entry name" value="AhpC-TSA"/>
    <property type="match status" value="1"/>
</dbReference>
<evidence type="ECO:0000256" key="5">
    <source>
        <dbReference type="SAM" id="SignalP"/>
    </source>
</evidence>
<keyword evidence="8" id="KW-1185">Reference proteome</keyword>
<evidence type="ECO:0000256" key="1">
    <source>
        <dbReference type="ARBA" id="ARBA00004196"/>
    </source>
</evidence>
<protein>
    <submittedName>
        <fullName evidence="7">Redoxin domain-containing protein</fullName>
    </submittedName>
</protein>
<dbReference type="InterPro" id="IPR017937">
    <property type="entry name" value="Thioredoxin_CS"/>
</dbReference>
<dbReference type="InterPro" id="IPR013766">
    <property type="entry name" value="Thioredoxin_domain"/>
</dbReference>
<dbReference type="PROSITE" id="PS51352">
    <property type="entry name" value="THIOREDOXIN_2"/>
    <property type="match status" value="1"/>
</dbReference>
<dbReference type="EMBL" id="JBHUPB010000001">
    <property type="protein sequence ID" value="MFD2965778.1"/>
    <property type="molecule type" value="Genomic_DNA"/>
</dbReference>
<keyword evidence="5" id="KW-0732">Signal</keyword>
<accession>A0ABW6BB74</accession>
<dbReference type="InterPro" id="IPR025380">
    <property type="entry name" value="DUF4369"/>
</dbReference>
<reference evidence="8" key="1">
    <citation type="journal article" date="2019" name="Int. J. Syst. Evol. Microbiol.">
        <title>The Global Catalogue of Microorganisms (GCM) 10K type strain sequencing project: providing services to taxonomists for standard genome sequencing and annotation.</title>
        <authorList>
            <consortium name="The Broad Institute Genomics Platform"/>
            <consortium name="The Broad Institute Genome Sequencing Center for Infectious Disease"/>
            <person name="Wu L."/>
            <person name="Ma J."/>
        </authorList>
    </citation>
    <scope>NUCLEOTIDE SEQUENCE [LARGE SCALE GENOMIC DNA]</scope>
    <source>
        <strain evidence="8">KCTC 22814</strain>
    </source>
</reference>
<dbReference type="CDD" id="cd02966">
    <property type="entry name" value="TlpA_like_family"/>
    <property type="match status" value="1"/>
</dbReference>
<keyword evidence="2" id="KW-0201">Cytochrome c-type biogenesis</keyword>
<dbReference type="Gene3D" id="3.40.30.10">
    <property type="entry name" value="Glutaredoxin"/>
    <property type="match status" value="1"/>
</dbReference>
<dbReference type="PANTHER" id="PTHR42852">
    <property type="entry name" value="THIOL:DISULFIDE INTERCHANGE PROTEIN DSBE"/>
    <property type="match status" value="1"/>
</dbReference>
<comment type="caution">
    <text evidence="7">The sequence shown here is derived from an EMBL/GenBank/DDBJ whole genome shotgun (WGS) entry which is preliminary data.</text>
</comment>
<evidence type="ECO:0000313" key="8">
    <source>
        <dbReference type="Proteomes" id="UP001597525"/>
    </source>
</evidence>
<evidence type="ECO:0000313" key="7">
    <source>
        <dbReference type="EMBL" id="MFD2965778.1"/>
    </source>
</evidence>
<evidence type="ECO:0000256" key="2">
    <source>
        <dbReference type="ARBA" id="ARBA00022748"/>
    </source>
</evidence>
<dbReference type="Pfam" id="PF14289">
    <property type="entry name" value="DUF4369"/>
    <property type="match status" value="1"/>
</dbReference>
<proteinExistence type="predicted"/>